<dbReference type="EMBL" id="BIXY01000069">
    <property type="protein sequence ID" value="GCF10406.1"/>
    <property type="molecule type" value="Genomic_DNA"/>
</dbReference>
<comment type="caution">
    <text evidence="1">The sequence shown here is derived from an EMBL/GenBank/DDBJ whole genome shotgun (WGS) entry which is preliminary data.</text>
</comment>
<proteinExistence type="predicted"/>
<organism evidence="1 2">
    <name type="scientific">Dictyobacter arantiisoli</name>
    <dbReference type="NCBI Taxonomy" id="2014874"/>
    <lineage>
        <taxon>Bacteria</taxon>
        <taxon>Bacillati</taxon>
        <taxon>Chloroflexota</taxon>
        <taxon>Ktedonobacteria</taxon>
        <taxon>Ktedonobacterales</taxon>
        <taxon>Dictyobacteraceae</taxon>
        <taxon>Dictyobacter</taxon>
    </lineage>
</organism>
<protein>
    <submittedName>
        <fullName evidence="1">Uncharacterized protein</fullName>
    </submittedName>
</protein>
<evidence type="ECO:0000313" key="2">
    <source>
        <dbReference type="Proteomes" id="UP000322530"/>
    </source>
</evidence>
<sequence length="55" mass="6118">MPTIIVTPGSNCEKRLAGADYRKFAISYQKIGHIYGEIGFTLIESRVIFPGIVFV</sequence>
<dbReference type="Proteomes" id="UP000322530">
    <property type="component" value="Unassembled WGS sequence"/>
</dbReference>
<dbReference type="AlphaFoldDB" id="A0A5A5TGX7"/>
<keyword evidence="2" id="KW-1185">Reference proteome</keyword>
<name>A0A5A5TGX7_9CHLR</name>
<accession>A0A5A5TGX7</accession>
<evidence type="ECO:0000313" key="1">
    <source>
        <dbReference type="EMBL" id="GCF10406.1"/>
    </source>
</evidence>
<reference evidence="1 2" key="1">
    <citation type="submission" date="2019-01" db="EMBL/GenBank/DDBJ databases">
        <title>Draft genome sequence of Dictyobacter sp. Uno17.</title>
        <authorList>
            <person name="Wang C.M."/>
            <person name="Zheng Y."/>
            <person name="Sakai Y."/>
            <person name="Abe K."/>
            <person name="Yokota A."/>
            <person name="Yabe S."/>
        </authorList>
    </citation>
    <scope>NUCLEOTIDE SEQUENCE [LARGE SCALE GENOMIC DNA]</scope>
    <source>
        <strain evidence="1 2">Uno17</strain>
    </source>
</reference>
<gene>
    <name evidence="1" type="ORF">KDI_39700</name>
</gene>